<dbReference type="Pfam" id="PF06089">
    <property type="entry name" value="Asparaginase_II"/>
    <property type="match status" value="1"/>
</dbReference>
<dbReference type="PANTHER" id="PTHR42110:SF1">
    <property type="entry name" value="L-ASPARAGINASE, PUTATIVE (AFU_ORTHOLOGUE AFUA_3G11890)-RELATED"/>
    <property type="match status" value="1"/>
</dbReference>
<gene>
    <name evidence="1" type="ORF">ACFO6S_07665</name>
</gene>
<evidence type="ECO:0000313" key="1">
    <source>
        <dbReference type="EMBL" id="MFC4603553.1"/>
    </source>
</evidence>
<comment type="caution">
    <text evidence="1">The sequence shown here is derived from an EMBL/GenBank/DDBJ whole genome shotgun (WGS) entry which is preliminary data.</text>
</comment>
<dbReference type="InterPro" id="IPR010349">
    <property type="entry name" value="Asparaginase_II"/>
</dbReference>
<accession>A0ABV9FQJ2</accession>
<keyword evidence="2" id="KW-1185">Reference proteome</keyword>
<protein>
    <submittedName>
        <fullName evidence="1">Asparaginase</fullName>
    </submittedName>
</protein>
<sequence>MSVELVEVVRSGVRECVHRGSAVLLDPNGEPILAVGEVHTPLYPRSANKPMQAVAMLRAGFEPADSRELALATASHHGEPAHVAVVHELLRRTGLDEHRLLCPPDLPADEVARARILSSGGLRRSIFMNCSGKHAAMLAVCSARGWPLDSYLEPAHPIQRTVLDTVEELAGEIESDHGIDGCGLPTIPLSLTALARSFTVLATAPAGRPERAVADAIREHPWLISGTGADDARLLAAVPGLICKTGADGIHAGALPDGSAFALKIDDGHERARLPLTVALLAHLNVEWTEDLAELAAPPVLGGGARVGTIRVIPGVLR</sequence>
<evidence type="ECO:0000313" key="2">
    <source>
        <dbReference type="Proteomes" id="UP001595914"/>
    </source>
</evidence>
<reference evidence="2" key="1">
    <citation type="journal article" date="2019" name="Int. J. Syst. Evol. Microbiol.">
        <title>The Global Catalogue of Microorganisms (GCM) 10K type strain sequencing project: providing services to taxonomists for standard genome sequencing and annotation.</title>
        <authorList>
            <consortium name="The Broad Institute Genomics Platform"/>
            <consortium name="The Broad Institute Genome Sequencing Center for Infectious Disease"/>
            <person name="Wu L."/>
            <person name="Ma J."/>
        </authorList>
    </citation>
    <scope>NUCLEOTIDE SEQUENCE [LARGE SCALE GENOMIC DNA]</scope>
    <source>
        <strain evidence="2">CCUG 54520</strain>
    </source>
</reference>
<dbReference type="Proteomes" id="UP001595914">
    <property type="component" value="Unassembled WGS sequence"/>
</dbReference>
<proteinExistence type="predicted"/>
<dbReference type="RefSeq" id="WP_378415629.1">
    <property type="nucleotide sequence ID" value="NZ_JBHSFO010000003.1"/>
</dbReference>
<dbReference type="PANTHER" id="PTHR42110">
    <property type="entry name" value="L-ASPARAGINASE, PUTATIVE (AFU_ORTHOLOGUE AFUA_3G11890)-RELATED"/>
    <property type="match status" value="1"/>
</dbReference>
<dbReference type="EMBL" id="JBHSFO010000003">
    <property type="protein sequence ID" value="MFC4603553.1"/>
    <property type="molecule type" value="Genomic_DNA"/>
</dbReference>
<organism evidence="1 2">
    <name type="scientific">Rhodococcus kronopolitis</name>
    <dbReference type="NCBI Taxonomy" id="1460226"/>
    <lineage>
        <taxon>Bacteria</taxon>
        <taxon>Bacillati</taxon>
        <taxon>Actinomycetota</taxon>
        <taxon>Actinomycetes</taxon>
        <taxon>Mycobacteriales</taxon>
        <taxon>Nocardiaceae</taxon>
        <taxon>Rhodococcus</taxon>
    </lineage>
</organism>
<name>A0ABV9FQJ2_9NOCA</name>